<evidence type="ECO:0000313" key="1">
    <source>
        <dbReference type="EMBL" id="KAK7488299.1"/>
    </source>
</evidence>
<proteinExistence type="predicted"/>
<comment type="caution">
    <text evidence="1">The sequence shown here is derived from an EMBL/GenBank/DDBJ whole genome shotgun (WGS) entry which is preliminary data.</text>
</comment>
<sequence>MKNGESLRGPLDPAKQGWKRCAEYNGIGEVGRGKDAATQQFYNGNHTIQYSGSHPTTLSQEPCSSHIPAGWKKLMFLCSYTARAKGRYTVSSGAPAPGIVYHRSQTIDGTLFTVHFF</sequence>
<protein>
    <submittedName>
        <fullName evidence="1">Uncharacterized protein</fullName>
    </submittedName>
</protein>
<dbReference type="EMBL" id="JACVVK020000152">
    <property type="protein sequence ID" value="KAK7488299.1"/>
    <property type="molecule type" value="Genomic_DNA"/>
</dbReference>
<name>A0ABD0KMF7_9CAEN</name>
<organism evidence="1 2">
    <name type="scientific">Batillaria attramentaria</name>
    <dbReference type="NCBI Taxonomy" id="370345"/>
    <lineage>
        <taxon>Eukaryota</taxon>
        <taxon>Metazoa</taxon>
        <taxon>Spiralia</taxon>
        <taxon>Lophotrochozoa</taxon>
        <taxon>Mollusca</taxon>
        <taxon>Gastropoda</taxon>
        <taxon>Caenogastropoda</taxon>
        <taxon>Sorbeoconcha</taxon>
        <taxon>Cerithioidea</taxon>
        <taxon>Batillariidae</taxon>
        <taxon>Batillaria</taxon>
    </lineage>
</organism>
<gene>
    <name evidence="1" type="ORF">BaRGS_00020458</name>
</gene>
<dbReference type="Proteomes" id="UP001519460">
    <property type="component" value="Unassembled WGS sequence"/>
</dbReference>
<reference evidence="1 2" key="1">
    <citation type="journal article" date="2023" name="Sci. Data">
        <title>Genome assembly of the Korean intertidal mud-creeper Batillaria attramentaria.</title>
        <authorList>
            <person name="Patra A.K."/>
            <person name="Ho P.T."/>
            <person name="Jun S."/>
            <person name="Lee S.J."/>
            <person name="Kim Y."/>
            <person name="Won Y.J."/>
        </authorList>
    </citation>
    <scope>NUCLEOTIDE SEQUENCE [LARGE SCALE GENOMIC DNA]</scope>
    <source>
        <strain evidence="1">Wonlab-2016</strain>
    </source>
</reference>
<dbReference type="AlphaFoldDB" id="A0ABD0KMF7"/>
<keyword evidence="2" id="KW-1185">Reference proteome</keyword>
<accession>A0ABD0KMF7</accession>
<evidence type="ECO:0000313" key="2">
    <source>
        <dbReference type="Proteomes" id="UP001519460"/>
    </source>
</evidence>